<evidence type="ECO:0008006" key="4">
    <source>
        <dbReference type="Google" id="ProtNLM"/>
    </source>
</evidence>
<dbReference type="InterPro" id="IPR021401">
    <property type="entry name" value="DUF3040"/>
</dbReference>
<dbReference type="Pfam" id="PF11239">
    <property type="entry name" value="DUF3040"/>
    <property type="match status" value="1"/>
</dbReference>
<keyword evidence="1" id="KW-1133">Transmembrane helix</keyword>
<dbReference type="Proteomes" id="UP000238312">
    <property type="component" value="Unassembled WGS sequence"/>
</dbReference>
<dbReference type="AlphaFoldDB" id="A0A2T0N3S8"/>
<evidence type="ECO:0000256" key="1">
    <source>
        <dbReference type="SAM" id="Phobius"/>
    </source>
</evidence>
<comment type="caution">
    <text evidence="2">The sequence shown here is derived from an EMBL/GenBank/DDBJ whole genome shotgun (WGS) entry which is preliminary data.</text>
</comment>
<sequence length="107" mass="11711">MELSDRERRILGEIEQDLRREDRAFVRRVESFDAACRRREARRSGGRSEGRSDAGISGREIWYVLLVVIFLATLPILLVLLAGHAGAPAVPPVPAPGLTAGIVVPPV</sequence>
<dbReference type="RefSeq" id="WP_245955836.1">
    <property type="nucleotide sequence ID" value="NZ_PVNG01000005.1"/>
</dbReference>
<proteinExistence type="predicted"/>
<gene>
    <name evidence="2" type="ORF">B0I32_105253</name>
</gene>
<organism evidence="2 3">
    <name type="scientific">Nonomuraea fuscirosea</name>
    <dbReference type="NCBI Taxonomy" id="1291556"/>
    <lineage>
        <taxon>Bacteria</taxon>
        <taxon>Bacillati</taxon>
        <taxon>Actinomycetota</taxon>
        <taxon>Actinomycetes</taxon>
        <taxon>Streptosporangiales</taxon>
        <taxon>Streptosporangiaceae</taxon>
        <taxon>Nonomuraea</taxon>
    </lineage>
</organism>
<protein>
    <recommendedName>
        <fullName evidence="4">DUF3040 family protein</fullName>
    </recommendedName>
</protein>
<keyword evidence="3" id="KW-1185">Reference proteome</keyword>
<feature type="transmembrane region" description="Helical" evidence="1">
    <location>
        <begin position="61"/>
        <end position="82"/>
    </location>
</feature>
<accession>A0A2T0N3S8</accession>
<keyword evidence="1" id="KW-0812">Transmembrane</keyword>
<evidence type="ECO:0000313" key="2">
    <source>
        <dbReference type="EMBL" id="PRX66813.1"/>
    </source>
</evidence>
<evidence type="ECO:0000313" key="3">
    <source>
        <dbReference type="Proteomes" id="UP000238312"/>
    </source>
</evidence>
<name>A0A2T0N3S8_9ACTN</name>
<reference evidence="2 3" key="1">
    <citation type="submission" date="2018-03" db="EMBL/GenBank/DDBJ databases">
        <title>Genomic Encyclopedia of Type Strains, Phase III (KMG-III): the genomes of soil and plant-associated and newly described type strains.</title>
        <authorList>
            <person name="Whitman W."/>
        </authorList>
    </citation>
    <scope>NUCLEOTIDE SEQUENCE [LARGE SCALE GENOMIC DNA]</scope>
    <source>
        <strain evidence="2 3">CGMCC 4.7104</strain>
    </source>
</reference>
<keyword evidence="1" id="KW-0472">Membrane</keyword>
<dbReference type="EMBL" id="PVNG01000005">
    <property type="protein sequence ID" value="PRX66813.1"/>
    <property type="molecule type" value="Genomic_DNA"/>
</dbReference>